<keyword evidence="5" id="KW-1185">Reference proteome</keyword>
<evidence type="ECO:0000313" key="4">
    <source>
        <dbReference type="EMBL" id="NKY51447.1"/>
    </source>
</evidence>
<feature type="signal peptide" evidence="2">
    <location>
        <begin position="1"/>
        <end position="20"/>
    </location>
</feature>
<dbReference type="AlphaFoldDB" id="A0A846XXW1"/>
<protein>
    <submittedName>
        <fullName evidence="4">DUF4232 domain-containing protein</fullName>
    </submittedName>
</protein>
<accession>A0A846XXW1</accession>
<evidence type="ECO:0000256" key="2">
    <source>
        <dbReference type="SAM" id="SignalP"/>
    </source>
</evidence>
<evidence type="ECO:0000256" key="1">
    <source>
        <dbReference type="SAM" id="MobiDB-lite"/>
    </source>
</evidence>
<dbReference type="RefSeq" id="WP_067881911.1">
    <property type="nucleotide sequence ID" value="NZ_JAAXOP010000007.1"/>
</dbReference>
<proteinExistence type="predicted"/>
<gene>
    <name evidence="4" type="ORF">HGA08_14575</name>
</gene>
<keyword evidence="2" id="KW-0732">Signal</keyword>
<reference evidence="4 5" key="1">
    <citation type="submission" date="2020-04" db="EMBL/GenBank/DDBJ databases">
        <title>MicrobeNet Type strains.</title>
        <authorList>
            <person name="Nicholson A.C."/>
        </authorList>
    </citation>
    <scope>NUCLEOTIDE SEQUENCE [LARGE SCALE GENOMIC DNA]</scope>
    <source>
        <strain evidence="4 5">JCM 12354</strain>
    </source>
</reference>
<name>A0A846XXW1_9NOCA</name>
<feature type="region of interest" description="Disordered" evidence="1">
    <location>
        <begin position="26"/>
        <end position="82"/>
    </location>
</feature>
<dbReference type="EMBL" id="JAAXOP010000007">
    <property type="protein sequence ID" value="NKY51447.1"/>
    <property type="molecule type" value="Genomic_DNA"/>
</dbReference>
<organism evidence="4 5">
    <name type="scientific">Nocardia vermiculata</name>
    <dbReference type="NCBI Taxonomy" id="257274"/>
    <lineage>
        <taxon>Bacteria</taxon>
        <taxon>Bacillati</taxon>
        <taxon>Actinomycetota</taxon>
        <taxon>Actinomycetes</taxon>
        <taxon>Mycobacteriales</taxon>
        <taxon>Nocardiaceae</taxon>
        <taxon>Nocardia</taxon>
    </lineage>
</organism>
<dbReference type="Pfam" id="PF14016">
    <property type="entry name" value="DUF4232"/>
    <property type="match status" value="1"/>
</dbReference>
<feature type="chain" id="PRO_5038548391" evidence="2">
    <location>
        <begin position="21"/>
        <end position="224"/>
    </location>
</feature>
<comment type="caution">
    <text evidence="4">The sequence shown here is derived from an EMBL/GenBank/DDBJ whole genome shotgun (WGS) entry which is preliminary data.</text>
</comment>
<evidence type="ECO:0000259" key="3">
    <source>
        <dbReference type="Pfam" id="PF14016"/>
    </source>
</evidence>
<feature type="compositionally biased region" description="Low complexity" evidence="1">
    <location>
        <begin position="42"/>
        <end position="58"/>
    </location>
</feature>
<sequence>MWITRVVGGLAAIVTAVAVAGCGQGQGAEQSAQGTHGAEVASTPSPGVSPSQPPGAASRPSGAVPESDSTSTAGAVSDAPPQCATSDLDVTLGQGNAGAGTVGFPIVFGNIGSNTCVLQGFPGVSYVAERDGDPIGAPAVRDGDPSGPVRLAPGEQASALVLEVNVHNIPAESCRPVAVPGLRIYVPDNTESVYLERSGTACGNSRVTTDQLRVRSVVAGADGQ</sequence>
<feature type="domain" description="DUF4232" evidence="3">
    <location>
        <begin position="83"/>
        <end position="217"/>
    </location>
</feature>
<dbReference type="InterPro" id="IPR025326">
    <property type="entry name" value="DUF4232"/>
</dbReference>
<evidence type="ECO:0000313" key="5">
    <source>
        <dbReference type="Proteomes" id="UP000565711"/>
    </source>
</evidence>
<dbReference type="PROSITE" id="PS51257">
    <property type="entry name" value="PROKAR_LIPOPROTEIN"/>
    <property type="match status" value="1"/>
</dbReference>
<dbReference type="Proteomes" id="UP000565711">
    <property type="component" value="Unassembled WGS sequence"/>
</dbReference>